<feature type="compositionally biased region" description="Polar residues" evidence="1">
    <location>
        <begin position="74"/>
        <end position="85"/>
    </location>
</feature>
<feature type="region of interest" description="Disordered" evidence="1">
    <location>
        <begin position="72"/>
        <end position="107"/>
    </location>
</feature>
<evidence type="ECO:0000256" key="1">
    <source>
        <dbReference type="SAM" id="MobiDB-lite"/>
    </source>
</evidence>
<dbReference type="EMBL" id="KN839140">
    <property type="protein sequence ID" value="KIJ90631.1"/>
    <property type="molecule type" value="Genomic_DNA"/>
</dbReference>
<keyword evidence="3" id="KW-1185">Reference proteome</keyword>
<accession>A0A0C9WZ76</accession>
<organism evidence="2 3">
    <name type="scientific">Laccaria amethystina LaAM-08-1</name>
    <dbReference type="NCBI Taxonomy" id="1095629"/>
    <lineage>
        <taxon>Eukaryota</taxon>
        <taxon>Fungi</taxon>
        <taxon>Dikarya</taxon>
        <taxon>Basidiomycota</taxon>
        <taxon>Agaricomycotina</taxon>
        <taxon>Agaricomycetes</taxon>
        <taxon>Agaricomycetidae</taxon>
        <taxon>Agaricales</taxon>
        <taxon>Agaricineae</taxon>
        <taxon>Hydnangiaceae</taxon>
        <taxon>Laccaria</taxon>
    </lineage>
</organism>
<dbReference type="HOGENOM" id="CLU_1806486_0_0_1"/>
<dbReference type="Proteomes" id="UP000054477">
    <property type="component" value="Unassembled WGS sequence"/>
</dbReference>
<dbReference type="AlphaFoldDB" id="A0A0C9WZ76"/>
<evidence type="ECO:0000313" key="3">
    <source>
        <dbReference type="Proteomes" id="UP000054477"/>
    </source>
</evidence>
<protein>
    <submittedName>
        <fullName evidence="2">Uncharacterized protein</fullName>
    </submittedName>
</protein>
<name>A0A0C9WZ76_9AGAR</name>
<reference evidence="3" key="2">
    <citation type="submission" date="2015-01" db="EMBL/GenBank/DDBJ databases">
        <title>Evolutionary Origins and Diversification of the Mycorrhizal Mutualists.</title>
        <authorList>
            <consortium name="DOE Joint Genome Institute"/>
            <consortium name="Mycorrhizal Genomics Consortium"/>
            <person name="Kohler A."/>
            <person name="Kuo A."/>
            <person name="Nagy L.G."/>
            <person name="Floudas D."/>
            <person name="Copeland A."/>
            <person name="Barry K.W."/>
            <person name="Cichocki N."/>
            <person name="Veneault-Fourrey C."/>
            <person name="LaButti K."/>
            <person name="Lindquist E.A."/>
            <person name="Lipzen A."/>
            <person name="Lundell T."/>
            <person name="Morin E."/>
            <person name="Murat C."/>
            <person name="Riley R."/>
            <person name="Ohm R."/>
            <person name="Sun H."/>
            <person name="Tunlid A."/>
            <person name="Henrissat B."/>
            <person name="Grigoriev I.V."/>
            <person name="Hibbett D.S."/>
            <person name="Martin F."/>
        </authorList>
    </citation>
    <scope>NUCLEOTIDE SEQUENCE [LARGE SCALE GENOMIC DNA]</scope>
    <source>
        <strain evidence="3">LaAM-08-1</strain>
    </source>
</reference>
<proteinExistence type="predicted"/>
<evidence type="ECO:0000313" key="2">
    <source>
        <dbReference type="EMBL" id="KIJ90631.1"/>
    </source>
</evidence>
<gene>
    <name evidence="2" type="ORF">K443DRAFT_537520</name>
</gene>
<feature type="compositionally biased region" description="Low complexity" evidence="1">
    <location>
        <begin position="86"/>
        <end position="101"/>
    </location>
</feature>
<reference evidence="2 3" key="1">
    <citation type="submission" date="2014-04" db="EMBL/GenBank/DDBJ databases">
        <authorList>
            <consortium name="DOE Joint Genome Institute"/>
            <person name="Kuo A."/>
            <person name="Kohler A."/>
            <person name="Nagy L.G."/>
            <person name="Floudas D."/>
            <person name="Copeland A."/>
            <person name="Barry K.W."/>
            <person name="Cichocki N."/>
            <person name="Veneault-Fourrey C."/>
            <person name="LaButti K."/>
            <person name="Lindquist E.A."/>
            <person name="Lipzen A."/>
            <person name="Lundell T."/>
            <person name="Morin E."/>
            <person name="Murat C."/>
            <person name="Sun H."/>
            <person name="Tunlid A."/>
            <person name="Henrissat B."/>
            <person name="Grigoriev I.V."/>
            <person name="Hibbett D.S."/>
            <person name="Martin F."/>
            <person name="Nordberg H.P."/>
            <person name="Cantor M.N."/>
            <person name="Hua S.X."/>
        </authorList>
    </citation>
    <scope>NUCLEOTIDE SEQUENCE [LARGE SCALE GENOMIC DNA]</scope>
    <source>
        <strain evidence="2 3">LaAM-08-1</strain>
    </source>
</reference>
<sequence length="171" mass="18515">MASTPLLRPSSPLQILILPYEFTSPTSPAFLRAEPSQRTSSNSCMVPKQRWFEIGRVDVRFGSHTMAGPRPFLQSPSTSILHSTLNPSSSTSTAYAPTSNSINPPSLPFSKLPSTLGQGTLRLRATATQSPPSIVIIDVFDAGVSVGLSERKLRFTKVGLRTQPLLHAIRT</sequence>